<reference evidence="9" key="1">
    <citation type="journal article" date="2019" name="Int. J. Syst. Evol. Microbiol.">
        <title>The Global Catalogue of Microorganisms (GCM) 10K type strain sequencing project: providing services to taxonomists for standard genome sequencing and annotation.</title>
        <authorList>
            <consortium name="The Broad Institute Genomics Platform"/>
            <consortium name="The Broad Institute Genome Sequencing Center for Infectious Disease"/>
            <person name="Wu L."/>
            <person name="Ma J."/>
        </authorList>
    </citation>
    <scope>NUCLEOTIDE SEQUENCE [LARGE SCALE GENOMIC DNA]</scope>
    <source>
        <strain evidence="9">CGMCC 1.10832</strain>
    </source>
</reference>
<evidence type="ECO:0000256" key="4">
    <source>
        <dbReference type="ARBA" id="ARBA00022806"/>
    </source>
</evidence>
<gene>
    <name evidence="8" type="ORF">GCM10011506_29940</name>
</gene>
<keyword evidence="9" id="KW-1185">Reference proteome</keyword>
<evidence type="ECO:0000256" key="3">
    <source>
        <dbReference type="ARBA" id="ARBA00022801"/>
    </source>
</evidence>
<feature type="domain" description="DNA2/NAM7 helicase helicase" evidence="6">
    <location>
        <begin position="270"/>
        <end position="343"/>
    </location>
</feature>
<dbReference type="PANTHER" id="PTHR43788">
    <property type="entry name" value="DNA2/NAM7 HELICASE FAMILY MEMBER"/>
    <property type="match status" value="1"/>
</dbReference>
<evidence type="ECO:0000256" key="1">
    <source>
        <dbReference type="ARBA" id="ARBA00007913"/>
    </source>
</evidence>
<dbReference type="Proteomes" id="UP000636010">
    <property type="component" value="Unassembled WGS sequence"/>
</dbReference>
<dbReference type="SUPFAM" id="SSF52540">
    <property type="entry name" value="P-loop containing nucleoside triphosphate hydrolases"/>
    <property type="match status" value="1"/>
</dbReference>
<evidence type="ECO:0000256" key="2">
    <source>
        <dbReference type="ARBA" id="ARBA00022741"/>
    </source>
</evidence>
<dbReference type="EMBL" id="BMEC01000010">
    <property type="protein sequence ID" value="GGC42351.1"/>
    <property type="molecule type" value="Genomic_DNA"/>
</dbReference>
<dbReference type="Gene3D" id="3.40.50.300">
    <property type="entry name" value="P-loop containing nucleotide triphosphate hydrolases"/>
    <property type="match status" value="3"/>
</dbReference>
<dbReference type="Pfam" id="PF13087">
    <property type="entry name" value="AAA_12"/>
    <property type="match status" value="1"/>
</dbReference>
<dbReference type="InterPro" id="IPR050534">
    <property type="entry name" value="Coronavir_polyprotein_1ab"/>
</dbReference>
<organism evidence="8 9">
    <name type="scientific">Marivirga lumbricoides</name>
    <dbReference type="NCBI Taxonomy" id="1046115"/>
    <lineage>
        <taxon>Bacteria</taxon>
        <taxon>Pseudomonadati</taxon>
        <taxon>Bacteroidota</taxon>
        <taxon>Cytophagia</taxon>
        <taxon>Cytophagales</taxon>
        <taxon>Marivirgaceae</taxon>
        <taxon>Marivirga</taxon>
    </lineage>
</organism>
<evidence type="ECO:0000259" key="7">
    <source>
        <dbReference type="Pfam" id="PF13087"/>
    </source>
</evidence>
<evidence type="ECO:0000259" key="6">
    <source>
        <dbReference type="Pfam" id="PF13086"/>
    </source>
</evidence>
<proteinExistence type="inferred from homology"/>
<evidence type="ECO:0000256" key="5">
    <source>
        <dbReference type="ARBA" id="ARBA00022840"/>
    </source>
</evidence>
<dbReference type="Pfam" id="PF13086">
    <property type="entry name" value="AAA_11"/>
    <property type="match status" value="1"/>
</dbReference>
<dbReference type="InterPro" id="IPR041679">
    <property type="entry name" value="DNA2/NAM7-like_C"/>
</dbReference>
<keyword evidence="4 8" id="KW-0347">Helicase</keyword>
<evidence type="ECO:0000313" key="9">
    <source>
        <dbReference type="Proteomes" id="UP000636010"/>
    </source>
</evidence>
<evidence type="ECO:0000313" key="8">
    <source>
        <dbReference type="EMBL" id="GGC42351.1"/>
    </source>
</evidence>
<accession>A0ABQ1MQD4</accession>
<dbReference type="GO" id="GO:0004386">
    <property type="term" value="F:helicase activity"/>
    <property type="evidence" value="ECO:0007669"/>
    <property type="project" value="UniProtKB-KW"/>
</dbReference>
<sequence>MTENYIKYWRNSLADGERMEQNLQKLDHFKIEWVDLEKGTLPSAEVNLLIDNYELKVNREKGIENRDDDDWIEIGEISIIIAPFAILPKYEHGKKVTERDNIYPFWLNARVNRYGYLSIPDIKFPVFIRKVLEPTVKEDQLIILSSVEKVDQIMSEGNSDIEDWADYWIFITSIFEKVTGQELSSFSVDELTIKNETIVALDEKMDGAGDGIIKLYDQLLEEERIPALLSKLSITNCPIIKSLIPENNWPSIMYKHLGQMGNKFPLSFTQRQSLIHYNSLENGDLMAVNGPPGTGKTTLLQSVVAHEYVKAAIMGKDPFIMVASSTNNQAVTNIIESFSKADSTHKLLSERWLPDINSYALYLPSSSMIPNDGVHYAQINREGLPSTIEKPEYIDKAKEFFIEKAEIHFGESFDDVESATNYLQGKLKLLDNRLKKIQHGWKNYLEILNLLETYSSTKSSIFFKCNALDRQAINMEASEVSRLLEAYYVIKESESFWLVLFSFLKFFKEKRAIPYKRLFQSSKLQIFSPDYNDINQIEEILLQKLDLLNKVISLDDQWSNLKSSNALESNPPSLFDELDLGLRHEAFLLATHYWEGRWILEADQVVTENIHWKSMEPDMIRRYKRYAMLTPCFVSTFYMLPKFFSYKKYGEKNTLNQFPLLNFVDLLIVDEAGQVTPEVGAASFALAKKALVVGDIKQIDPIWKIPKPIDHSNLSKFKLLTLENKFDDLDEKGFTASAGSIMKLAQNASYYHAAVKEARGMMLVEHRRCYNEIIDFCNNLAYHGLLKPMRGSYAKHEVKPPLPAMGFIDILGNSISENGSRLNEEEAIAIANWLLENHDLINNFYFDSKNPEKKLEEHIGIITPFASQKHLLKNIIKTAGFDTKKLTIGTVHALQGAERSIIIFSPVYASNEEGRSFFFDRGVNMLNVAVSRAKDSFLLFGDTSIYDQKSSTPSGMLMRYLKTKGKNISAE</sequence>
<keyword evidence="3" id="KW-0378">Hydrolase</keyword>
<protein>
    <submittedName>
        <fullName evidence="8">DNA helicase</fullName>
    </submittedName>
</protein>
<keyword evidence="2" id="KW-0547">Nucleotide-binding</keyword>
<dbReference type="CDD" id="cd18808">
    <property type="entry name" value="SF1_C_Upf1"/>
    <property type="match status" value="1"/>
</dbReference>
<comment type="caution">
    <text evidence="8">The sequence shown here is derived from an EMBL/GenBank/DDBJ whole genome shotgun (WGS) entry which is preliminary data.</text>
</comment>
<comment type="similarity">
    <text evidence="1">Belongs to the DNA2/NAM7 helicase family.</text>
</comment>
<name>A0ABQ1MQD4_9BACT</name>
<dbReference type="InterPro" id="IPR027417">
    <property type="entry name" value="P-loop_NTPase"/>
</dbReference>
<dbReference type="InterPro" id="IPR047187">
    <property type="entry name" value="SF1_C_Upf1"/>
</dbReference>
<dbReference type="PANTHER" id="PTHR43788:SF8">
    <property type="entry name" value="DNA-BINDING PROTEIN SMUBP-2"/>
    <property type="match status" value="1"/>
</dbReference>
<feature type="domain" description="DNA2/NAM7 helicase-like C-terminal" evidence="7">
    <location>
        <begin position="757"/>
        <end position="943"/>
    </location>
</feature>
<keyword evidence="5" id="KW-0067">ATP-binding</keyword>
<dbReference type="InterPro" id="IPR041677">
    <property type="entry name" value="DNA2/NAM7_AAA_11"/>
</dbReference>
<dbReference type="RefSeq" id="WP_188464929.1">
    <property type="nucleotide sequence ID" value="NZ_BAABHU010000010.1"/>
</dbReference>